<dbReference type="InterPro" id="IPR029063">
    <property type="entry name" value="SAM-dependent_MTases_sf"/>
</dbReference>
<dbReference type="PANTHER" id="PTHR11746">
    <property type="entry name" value="O-METHYLTRANSFERASE"/>
    <property type="match status" value="1"/>
</dbReference>
<organism evidence="5 6">
    <name type="scientific">Eragrostis curvula</name>
    <name type="common">weeping love grass</name>
    <dbReference type="NCBI Taxonomy" id="38414"/>
    <lineage>
        <taxon>Eukaryota</taxon>
        <taxon>Viridiplantae</taxon>
        <taxon>Streptophyta</taxon>
        <taxon>Embryophyta</taxon>
        <taxon>Tracheophyta</taxon>
        <taxon>Spermatophyta</taxon>
        <taxon>Magnoliopsida</taxon>
        <taxon>Liliopsida</taxon>
        <taxon>Poales</taxon>
        <taxon>Poaceae</taxon>
        <taxon>PACMAD clade</taxon>
        <taxon>Chloridoideae</taxon>
        <taxon>Eragrostideae</taxon>
        <taxon>Eragrostidinae</taxon>
        <taxon>Eragrostis</taxon>
    </lineage>
</organism>
<dbReference type="Gene3D" id="3.40.50.150">
    <property type="entry name" value="Vaccinia Virus protein VP39"/>
    <property type="match status" value="2"/>
</dbReference>
<keyword evidence="2" id="KW-0808">Transferase</keyword>
<dbReference type="AlphaFoldDB" id="A0A5J9WTQ8"/>
<dbReference type="Pfam" id="PF00891">
    <property type="entry name" value="Methyltransf_2"/>
    <property type="match status" value="2"/>
</dbReference>
<feature type="domain" description="O-methyltransferase C-terminal" evidence="4">
    <location>
        <begin position="69"/>
        <end position="161"/>
    </location>
</feature>
<comment type="caution">
    <text evidence="5">The sequence shown here is derived from an EMBL/GenBank/DDBJ whole genome shotgun (WGS) entry which is preliminary data.</text>
</comment>
<feature type="non-terminal residue" evidence="5">
    <location>
        <position position="1"/>
    </location>
</feature>
<accession>A0A5J9WTQ8</accession>
<dbReference type="GO" id="GO:0008171">
    <property type="term" value="F:O-methyltransferase activity"/>
    <property type="evidence" value="ECO:0007669"/>
    <property type="project" value="InterPro"/>
</dbReference>
<evidence type="ECO:0000313" key="5">
    <source>
        <dbReference type="EMBL" id="TVU51206.1"/>
    </source>
</evidence>
<evidence type="ECO:0000256" key="3">
    <source>
        <dbReference type="ARBA" id="ARBA00022691"/>
    </source>
</evidence>
<dbReference type="EMBL" id="RWGY01000002">
    <property type="protein sequence ID" value="TVU51206.1"/>
    <property type="molecule type" value="Genomic_DNA"/>
</dbReference>
<keyword evidence="6" id="KW-1185">Reference proteome</keyword>
<evidence type="ECO:0000313" key="6">
    <source>
        <dbReference type="Proteomes" id="UP000324897"/>
    </source>
</evidence>
<keyword evidence="1" id="KW-0489">Methyltransferase</keyword>
<dbReference type="OrthoDB" id="1712360at2759"/>
<evidence type="ECO:0000256" key="1">
    <source>
        <dbReference type="ARBA" id="ARBA00022603"/>
    </source>
</evidence>
<dbReference type="PROSITE" id="PS51683">
    <property type="entry name" value="SAM_OMT_II"/>
    <property type="match status" value="1"/>
</dbReference>
<dbReference type="Proteomes" id="UP000324897">
    <property type="component" value="Chromosome 6"/>
</dbReference>
<feature type="domain" description="O-methyltransferase C-terminal" evidence="4">
    <location>
        <begin position="171"/>
        <end position="238"/>
    </location>
</feature>
<dbReference type="Gramene" id="TVU51206">
    <property type="protein sequence ID" value="TVU51206"/>
    <property type="gene ID" value="EJB05_02615"/>
</dbReference>
<reference evidence="5 6" key="1">
    <citation type="journal article" date="2019" name="Sci. Rep.">
        <title>A high-quality genome of Eragrostis curvula grass provides insights into Poaceae evolution and supports new strategies to enhance forage quality.</title>
        <authorList>
            <person name="Carballo J."/>
            <person name="Santos B.A.C.M."/>
            <person name="Zappacosta D."/>
            <person name="Garbus I."/>
            <person name="Selva J.P."/>
            <person name="Gallo C.A."/>
            <person name="Diaz A."/>
            <person name="Albertini E."/>
            <person name="Caccamo M."/>
            <person name="Echenique V."/>
        </authorList>
    </citation>
    <scope>NUCLEOTIDE SEQUENCE [LARGE SCALE GENOMIC DNA]</scope>
    <source>
        <strain evidence="6">cv. Victoria</strain>
        <tissue evidence="5">Leaf</tissue>
    </source>
</reference>
<proteinExistence type="predicted"/>
<dbReference type="InterPro" id="IPR001077">
    <property type="entry name" value="COMT_C"/>
</dbReference>
<dbReference type="InterPro" id="IPR016461">
    <property type="entry name" value="COMT-like"/>
</dbReference>
<evidence type="ECO:0000256" key="2">
    <source>
        <dbReference type="ARBA" id="ARBA00022679"/>
    </source>
</evidence>
<keyword evidence="3" id="KW-0949">S-adenosyl-L-methionine</keyword>
<dbReference type="SUPFAM" id="SSF53335">
    <property type="entry name" value="S-adenosyl-L-methionine-dependent methyltransferases"/>
    <property type="match status" value="1"/>
</dbReference>
<dbReference type="GO" id="GO:0032259">
    <property type="term" value="P:methylation"/>
    <property type="evidence" value="ECO:0007669"/>
    <property type="project" value="UniProtKB-KW"/>
</dbReference>
<name>A0A5J9WTQ8_9POAL</name>
<evidence type="ECO:0000259" key="4">
    <source>
        <dbReference type="Pfam" id="PF00891"/>
    </source>
</evidence>
<sequence>MPVAPHAIFSRLRDLQSGQYQPSTRRSSLPPHRHVSRPRMLIAVHSRLFRPGQLHGVATSSRMAETEDSGAAETPFMMAYGTDIWGMFGSDAELGAGFNEAMQSDSRFVAGIVVRECGEVFAGIRSLVDVGGGDGTMAKAIAEAFPHVRCSVLELPQVVDNGVPADDDGKFILHDWSDEDCVKILKRCKEAISAWGSKGKVIIIDMVIGSAASKQTFESQLVMDLAMMVLVTGKERERTSEND</sequence>
<protein>
    <recommendedName>
        <fullName evidence="4">O-methyltransferase C-terminal domain-containing protein</fullName>
    </recommendedName>
</protein>
<gene>
    <name evidence="5" type="ORF">EJB05_02615</name>
</gene>